<dbReference type="EC" id="2.7.4.8" evidence="2 9"/>
<dbReference type="RefSeq" id="WP_380077757.1">
    <property type="nucleotide sequence ID" value="NZ_JBHSGO010000046.1"/>
</dbReference>
<dbReference type="SUPFAM" id="SSF52540">
    <property type="entry name" value="P-loop containing nucleoside triphosphate hydrolases"/>
    <property type="match status" value="1"/>
</dbReference>
<comment type="caution">
    <text evidence="11">The sequence shown here is derived from an EMBL/GenBank/DDBJ whole genome shotgun (WGS) entry which is preliminary data.</text>
</comment>
<comment type="similarity">
    <text evidence="1 9">Belongs to the guanylate kinase family.</text>
</comment>
<dbReference type="PANTHER" id="PTHR23117">
    <property type="entry name" value="GUANYLATE KINASE-RELATED"/>
    <property type="match status" value="1"/>
</dbReference>
<comment type="subcellular location">
    <subcellularLocation>
        <location evidence="9">Cytoplasm</location>
    </subcellularLocation>
</comment>
<evidence type="ECO:0000259" key="10">
    <source>
        <dbReference type="PROSITE" id="PS50052"/>
    </source>
</evidence>
<name>A0ABV9K5Y8_9PORP</name>
<keyword evidence="6 9" id="KW-0418">Kinase</keyword>
<dbReference type="HAMAP" id="MF_00328">
    <property type="entry name" value="Guanylate_kinase"/>
    <property type="match status" value="1"/>
</dbReference>
<protein>
    <recommendedName>
        <fullName evidence="3 9">Guanylate kinase</fullName>
        <ecNumber evidence="2 9">2.7.4.8</ecNumber>
    </recommendedName>
    <alternativeName>
        <fullName evidence="8 9">GMP kinase</fullName>
    </alternativeName>
</protein>
<dbReference type="InterPro" id="IPR017665">
    <property type="entry name" value="Guanylate_kinase"/>
</dbReference>
<accession>A0ABV9K5Y8</accession>
<evidence type="ECO:0000256" key="7">
    <source>
        <dbReference type="ARBA" id="ARBA00022840"/>
    </source>
</evidence>
<dbReference type="PANTHER" id="PTHR23117:SF13">
    <property type="entry name" value="GUANYLATE KINASE"/>
    <property type="match status" value="1"/>
</dbReference>
<proteinExistence type="inferred from homology"/>
<dbReference type="GO" id="GO:0004385">
    <property type="term" value="F:GMP kinase activity"/>
    <property type="evidence" value="ECO:0007669"/>
    <property type="project" value="UniProtKB-EC"/>
</dbReference>
<gene>
    <name evidence="9 11" type="primary">gmk</name>
    <name evidence="11" type="ORF">ACFO3G_02720</name>
</gene>
<keyword evidence="12" id="KW-1185">Reference proteome</keyword>
<dbReference type="Gene3D" id="3.40.50.300">
    <property type="entry name" value="P-loop containing nucleotide triphosphate hydrolases"/>
    <property type="match status" value="1"/>
</dbReference>
<dbReference type="InterPro" id="IPR008144">
    <property type="entry name" value="Guanylate_kin-like_dom"/>
</dbReference>
<evidence type="ECO:0000256" key="3">
    <source>
        <dbReference type="ARBA" id="ARBA00016296"/>
    </source>
</evidence>
<keyword evidence="9" id="KW-0963">Cytoplasm</keyword>
<dbReference type="Pfam" id="PF00625">
    <property type="entry name" value="Guanylate_kin"/>
    <property type="match status" value="1"/>
</dbReference>
<evidence type="ECO:0000256" key="1">
    <source>
        <dbReference type="ARBA" id="ARBA00005790"/>
    </source>
</evidence>
<evidence type="ECO:0000256" key="2">
    <source>
        <dbReference type="ARBA" id="ARBA00012961"/>
    </source>
</evidence>
<keyword evidence="7 9" id="KW-0067">ATP-binding</keyword>
<dbReference type="SMART" id="SM00072">
    <property type="entry name" value="GuKc"/>
    <property type="match status" value="1"/>
</dbReference>
<sequence>MTKLIIFTAPSGTGKSTIIKELFKRLPEYNFHFSISATSRAPRGSERNGVEYYFISPDEFRQNIKEDRFIEYEEVYKDTYYGTLKTEVDKRLENKENLIFDIDVAGAMNIKKQYKDRALALFIMPPSIETLRQRLEDRATDAPKVIEMRLAKAEKEMSQAKKFDKIITNDDLETCCKEVVEVIKDFIGEPEKEEDTEEDEK</sequence>
<evidence type="ECO:0000313" key="11">
    <source>
        <dbReference type="EMBL" id="MFC4665532.1"/>
    </source>
</evidence>
<evidence type="ECO:0000313" key="12">
    <source>
        <dbReference type="Proteomes" id="UP001596020"/>
    </source>
</evidence>
<dbReference type="InterPro" id="IPR020590">
    <property type="entry name" value="Guanylate_kinase_CS"/>
</dbReference>
<evidence type="ECO:0000256" key="4">
    <source>
        <dbReference type="ARBA" id="ARBA00022679"/>
    </source>
</evidence>
<reference evidence="12" key="1">
    <citation type="journal article" date="2019" name="Int. J. Syst. Evol. Microbiol.">
        <title>The Global Catalogue of Microorganisms (GCM) 10K type strain sequencing project: providing services to taxonomists for standard genome sequencing and annotation.</title>
        <authorList>
            <consortium name="The Broad Institute Genomics Platform"/>
            <consortium name="The Broad Institute Genome Sequencing Center for Infectious Disease"/>
            <person name="Wu L."/>
            <person name="Ma J."/>
        </authorList>
    </citation>
    <scope>NUCLEOTIDE SEQUENCE [LARGE SCALE GENOMIC DNA]</scope>
    <source>
        <strain evidence="12">CGMCC 4.7357</strain>
    </source>
</reference>
<dbReference type="InterPro" id="IPR008145">
    <property type="entry name" value="GK/Ca_channel_bsu"/>
</dbReference>
<dbReference type="Gene3D" id="3.30.63.10">
    <property type="entry name" value="Guanylate Kinase phosphate binding domain"/>
    <property type="match status" value="1"/>
</dbReference>
<dbReference type="InterPro" id="IPR027417">
    <property type="entry name" value="P-loop_NTPase"/>
</dbReference>
<dbReference type="NCBIfam" id="TIGR03263">
    <property type="entry name" value="guanyl_kin"/>
    <property type="match status" value="1"/>
</dbReference>
<evidence type="ECO:0000256" key="8">
    <source>
        <dbReference type="ARBA" id="ARBA00030128"/>
    </source>
</evidence>
<organism evidence="11 12">
    <name type="scientific">Falsiporphyromonas endometrii</name>
    <dbReference type="NCBI Taxonomy" id="1387297"/>
    <lineage>
        <taxon>Bacteria</taxon>
        <taxon>Pseudomonadati</taxon>
        <taxon>Bacteroidota</taxon>
        <taxon>Bacteroidia</taxon>
        <taxon>Bacteroidales</taxon>
        <taxon>Porphyromonadaceae</taxon>
        <taxon>Falsiporphyromonas</taxon>
    </lineage>
</organism>
<evidence type="ECO:0000256" key="9">
    <source>
        <dbReference type="HAMAP-Rule" id="MF_00328"/>
    </source>
</evidence>
<evidence type="ECO:0000256" key="5">
    <source>
        <dbReference type="ARBA" id="ARBA00022741"/>
    </source>
</evidence>
<dbReference type="PROSITE" id="PS00856">
    <property type="entry name" value="GUANYLATE_KINASE_1"/>
    <property type="match status" value="1"/>
</dbReference>
<comment type="catalytic activity">
    <reaction evidence="9">
        <text>GMP + ATP = GDP + ADP</text>
        <dbReference type="Rhea" id="RHEA:20780"/>
        <dbReference type="ChEBI" id="CHEBI:30616"/>
        <dbReference type="ChEBI" id="CHEBI:58115"/>
        <dbReference type="ChEBI" id="CHEBI:58189"/>
        <dbReference type="ChEBI" id="CHEBI:456216"/>
        <dbReference type="EC" id="2.7.4.8"/>
    </reaction>
</comment>
<keyword evidence="5 9" id="KW-0547">Nucleotide-binding</keyword>
<dbReference type="CDD" id="cd00071">
    <property type="entry name" value="GMPK"/>
    <property type="match status" value="1"/>
</dbReference>
<comment type="function">
    <text evidence="9">Essential for recycling GMP and indirectly, cGMP.</text>
</comment>
<dbReference type="EMBL" id="JBHSGO010000046">
    <property type="protein sequence ID" value="MFC4665532.1"/>
    <property type="molecule type" value="Genomic_DNA"/>
</dbReference>
<feature type="binding site" evidence="9">
    <location>
        <begin position="9"/>
        <end position="16"/>
    </location>
    <ligand>
        <name>ATP</name>
        <dbReference type="ChEBI" id="CHEBI:30616"/>
    </ligand>
</feature>
<evidence type="ECO:0000256" key="6">
    <source>
        <dbReference type="ARBA" id="ARBA00022777"/>
    </source>
</evidence>
<feature type="domain" description="Guanylate kinase-like" evidence="10">
    <location>
        <begin position="2"/>
        <end position="184"/>
    </location>
</feature>
<dbReference type="Proteomes" id="UP001596020">
    <property type="component" value="Unassembled WGS sequence"/>
</dbReference>
<dbReference type="PROSITE" id="PS50052">
    <property type="entry name" value="GUANYLATE_KINASE_2"/>
    <property type="match status" value="1"/>
</dbReference>
<keyword evidence="4 9" id="KW-0808">Transferase</keyword>